<proteinExistence type="predicted"/>
<keyword evidence="3" id="KW-1185">Reference proteome</keyword>
<dbReference type="Pfam" id="PF04865">
    <property type="entry name" value="Baseplate_J"/>
    <property type="match status" value="1"/>
</dbReference>
<accession>A0A7V7PRM4</accession>
<dbReference type="InterPro" id="IPR015943">
    <property type="entry name" value="WD40/YVTN_repeat-like_dom_sf"/>
</dbReference>
<evidence type="ECO:0000313" key="2">
    <source>
        <dbReference type="EMBL" id="KAB0681338.1"/>
    </source>
</evidence>
<protein>
    <recommendedName>
        <fullName evidence="1">Baseplate protein J-like barrel domain-containing protein</fullName>
    </recommendedName>
</protein>
<comment type="caution">
    <text evidence="2">The sequence shown here is derived from an EMBL/GenBank/DDBJ whole genome shotgun (WGS) entry which is preliminary data.</text>
</comment>
<reference evidence="2 3" key="1">
    <citation type="submission" date="2019-09" db="EMBL/GenBank/DDBJ databases">
        <title>YIM 132180 draft genome.</title>
        <authorList>
            <person name="Zhang K."/>
        </authorList>
    </citation>
    <scope>NUCLEOTIDE SEQUENCE [LARGE SCALE GENOMIC DNA]</scope>
    <source>
        <strain evidence="2 3">YIM 132180</strain>
    </source>
</reference>
<dbReference type="AlphaFoldDB" id="A0A7V7PRM4"/>
<dbReference type="InterPro" id="IPR006949">
    <property type="entry name" value="Barrel_Baseplate_J-like"/>
</dbReference>
<dbReference type="SUPFAM" id="SSF110296">
    <property type="entry name" value="Oligoxyloglucan reducing end-specific cellobiohydrolase"/>
    <property type="match status" value="1"/>
</dbReference>
<dbReference type="RefSeq" id="WP_150968587.1">
    <property type="nucleotide sequence ID" value="NZ_VZDO01000003.1"/>
</dbReference>
<dbReference type="EMBL" id="VZDO01000003">
    <property type="protein sequence ID" value="KAB0681338.1"/>
    <property type="molecule type" value="Genomic_DNA"/>
</dbReference>
<dbReference type="Proteomes" id="UP000432089">
    <property type="component" value="Unassembled WGS sequence"/>
</dbReference>
<sequence length="844" mass="89702">MPLPLPSLDDRTSEGLKLEALDLIKKRSPAWNDFSPGDPGVILLELFAFLTQTMLHRLNRVPEKVHVALLNLLGVSPLPPAAAVVTLAFSREEERVGKAVTIPAGTKVSDTSNAVTFETVADLTLATGATSGTVTAIHAESVVAEPVGSGTALPAQSVRLRRAPVIRDLPDRPALVVAVEEDDVALTPELTATDVDGKAFVRWREVTSFLDRAESDRVYAVDRTTGTITFAPLGGSGAATLAAVPGKGRTIRAWYSVGGGRAGNVLPEKLTVMKPPIPGLSVTNPGQATGGEDGETLDQAIARGREAVQVVASAVTARDFERVALMAGGIARARAQAQRELWSFGEPGVVEVAVVPAIGPGARPDLATLGAHQTPHLVERVEAALARHKPIGVRTLARYTRLRPVSIIARIVVSALEDPAAVEARIAARLDRLLDPTRGWPFGKTLRASNVYDEILAEPGIRYAERLAFRIDEGPERSVSDLMRDPTQPRTFYAAADRKLFRSLDHGESWTAVLSEADEDVTTIRANPERPGFLMALSAAQGADSVSVKVSVDGGERWTVAEAIQNERIYDVASLEAGSRTTLLYAGRKGLHLLDFGSQQVSLLVTEVGPDGKESLKEGLYSVAAQRHAIGIAMVAIARREKRGVLISRQGGGPESFEPVPGAEGRDVRRLLFDREGERTWLYAILAAESGADGEGVIRIEARADGIDPAGWQPVGRAWNGGSCTGLAIGRNLIAASSNRAGILTLDTTRVDADWLPSALASGLPITEERKVLAPLAGVALSADSALTLAASTEGIYARPFATARFEPTGRTIYADRAPLPPNALYCAGEHELTVVGENDLPEE</sequence>
<evidence type="ECO:0000259" key="1">
    <source>
        <dbReference type="Pfam" id="PF04865"/>
    </source>
</evidence>
<feature type="domain" description="Baseplate protein J-like barrel" evidence="1">
    <location>
        <begin position="89"/>
        <end position="140"/>
    </location>
</feature>
<dbReference type="CDD" id="cd15482">
    <property type="entry name" value="Sialidase_non-viral"/>
    <property type="match status" value="1"/>
</dbReference>
<evidence type="ECO:0000313" key="3">
    <source>
        <dbReference type="Proteomes" id="UP000432089"/>
    </source>
</evidence>
<organism evidence="2 3">
    <name type="scientific">Plantimonas leprariae</name>
    <dbReference type="NCBI Taxonomy" id="2615207"/>
    <lineage>
        <taxon>Bacteria</taxon>
        <taxon>Pseudomonadati</taxon>
        <taxon>Pseudomonadota</taxon>
        <taxon>Alphaproteobacteria</taxon>
        <taxon>Hyphomicrobiales</taxon>
        <taxon>Aurantimonadaceae</taxon>
        <taxon>Plantimonas</taxon>
    </lineage>
</organism>
<gene>
    <name evidence="2" type="ORF">F6X38_05485</name>
</gene>
<name>A0A7V7PRM4_9HYPH</name>
<dbReference type="Gene3D" id="2.130.10.10">
    <property type="entry name" value="YVTN repeat-like/Quinoprotein amine dehydrogenase"/>
    <property type="match status" value="1"/>
</dbReference>